<dbReference type="AlphaFoldDB" id="A0A4R3KP54"/>
<dbReference type="InterPro" id="IPR029062">
    <property type="entry name" value="Class_I_gatase-like"/>
</dbReference>
<reference evidence="1 2" key="1">
    <citation type="submission" date="2019-03" db="EMBL/GenBank/DDBJ databases">
        <title>Genomic Encyclopedia of Type Strains, Phase IV (KMG-IV): sequencing the most valuable type-strain genomes for metagenomic binning, comparative biology and taxonomic classification.</title>
        <authorList>
            <person name="Goeker M."/>
        </authorList>
    </citation>
    <scope>NUCLEOTIDE SEQUENCE [LARGE SCALE GENOMIC DNA]</scope>
    <source>
        <strain evidence="1 2">DSM 21100</strain>
    </source>
</reference>
<organism evidence="1 2">
    <name type="scientific">Anseongella ginsenosidimutans</name>
    <dbReference type="NCBI Taxonomy" id="496056"/>
    <lineage>
        <taxon>Bacteria</taxon>
        <taxon>Pseudomonadati</taxon>
        <taxon>Bacteroidota</taxon>
        <taxon>Sphingobacteriia</taxon>
        <taxon>Sphingobacteriales</taxon>
        <taxon>Sphingobacteriaceae</taxon>
        <taxon>Anseongella</taxon>
    </lineage>
</organism>
<dbReference type="Pfam" id="PF02585">
    <property type="entry name" value="PIG-L"/>
    <property type="match status" value="1"/>
</dbReference>
<dbReference type="Gene3D" id="3.40.50.10320">
    <property type="entry name" value="LmbE-like"/>
    <property type="match status" value="1"/>
</dbReference>
<evidence type="ECO:0000313" key="1">
    <source>
        <dbReference type="EMBL" id="TCS86376.1"/>
    </source>
</evidence>
<sequence length="832" mass="92893">MYKRRIFFPVFFLIFYVHGAMGQSPEKPNSAEIFQALQRLNTLGSVLYVAAHPDDENTRLISWLSNEKNLDVTYLSLTRGDGGQNLIGPEIRELLGVIRTQELLMARSVDGGKQFFTRANDFGYSKNPAEALRTWGKDSILSDVVWAIRKLRPDIIINRFSADTASETHGHHTASAILSSEAFELAGDPSVFPGQLPYAEPWKPRRLFMNTSWYFYESREAFERAMKADQDLYSLDVGVYYPLLGKSNTEIAAISRSMHRCQGFGSAGSRGSSMEYLKLLKGDKAGNDIFEGIDMSWSRVDGGAEIGRLVKKITDAYELSDPAASIPGLLEVHTKIKALPEGFWKEKKLAETRQLIRWCMGLYLEAVAVQPSASPGEQVNVKIEAINRSAIPAGLDSVVFSTGEKWSGNLSLENNKVHFLDQRILLPEGLEYTSPYWLREPWETGRYTVEEQILRGLPESPPPVQAAFYFTVNGVPVHCDIPLVFRETDPARGEVYSHFEVVPPVFVRLPESVYLFPSEEPREIEVSVKAGKAGIKGQLGIGAAEGWSISPASYEVSLDAPGQEKKFRFTITPPAIPGETTLQAMVTLNGTTYHKEKISISYDHIPSQTVLKDSYARLVRVNLEKKGERIAYIMGAGDEIPESLEQIGYDVDVLPPAGITLQRLQQYDALITGVRAYNTVEELRFLQPVLFEYVRGGGTMIVQYNTTGRLVTDRIAPYPLELSRERVAEEDSEVSLLAPDHPLLNYPNKITEKDFEGWVQERGLYFPHSWDDAYTPLLSAADTGESAKKGGLLAASYGEGYFIYTGYSWFRELPAGVPGAYRLFSNMISIGK</sequence>
<dbReference type="SUPFAM" id="SSF52317">
    <property type="entry name" value="Class I glutamine amidotransferase-like"/>
    <property type="match status" value="1"/>
</dbReference>
<evidence type="ECO:0000313" key="2">
    <source>
        <dbReference type="Proteomes" id="UP000295807"/>
    </source>
</evidence>
<keyword evidence="2" id="KW-1185">Reference proteome</keyword>
<gene>
    <name evidence="1" type="ORF">EDD80_108169</name>
</gene>
<dbReference type="Proteomes" id="UP000295807">
    <property type="component" value="Unassembled WGS sequence"/>
</dbReference>
<dbReference type="CDD" id="cd03143">
    <property type="entry name" value="A4_beta-galactosidase_middle_domain"/>
    <property type="match status" value="1"/>
</dbReference>
<dbReference type="OrthoDB" id="9759749at2"/>
<dbReference type="EMBL" id="SMAD01000008">
    <property type="protein sequence ID" value="TCS86376.1"/>
    <property type="molecule type" value="Genomic_DNA"/>
</dbReference>
<proteinExistence type="predicted"/>
<dbReference type="SUPFAM" id="SSF102588">
    <property type="entry name" value="LmbE-like"/>
    <property type="match status" value="1"/>
</dbReference>
<dbReference type="InterPro" id="IPR024078">
    <property type="entry name" value="LmbE-like_dom_sf"/>
</dbReference>
<accession>A0A4R3KP54</accession>
<dbReference type="InterPro" id="IPR003737">
    <property type="entry name" value="GlcNAc_PI_deacetylase-related"/>
</dbReference>
<name>A0A4R3KP54_9SPHI</name>
<protein>
    <submittedName>
        <fullName evidence="1">GlcNAc-PI de-N-acetylase</fullName>
    </submittedName>
</protein>
<comment type="caution">
    <text evidence="1">The sequence shown here is derived from an EMBL/GenBank/DDBJ whole genome shotgun (WGS) entry which is preliminary data.</text>
</comment>
<dbReference type="RefSeq" id="WP_132129777.1">
    <property type="nucleotide sequence ID" value="NZ_CP042432.1"/>
</dbReference>